<organism evidence="3 4">
    <name type="scientific">Amycolatopsis ultiminotia</name>
    <dbReference type="NCBI Taxonomy" id="543629"/>
    <lineage>
        <taxon>Bacteria</taxon>
        <taxon>Bacillati</taxon>
        <taxon>Actinomycetota</taxon>
        <taxon>Actinomycetes</taxon>
        <taxon>Pseudonocardiales</taxon>
        <taxon>Pseudonocardiaceae</taxon>
        <taxon>Amycolatopsis</taxon>
    </lineage>
</organism>
<name>A0ABP6UX38_9PSEU</name>
<dbReference type="InterPro" id="IPR016166">
    <property type="entry name" value="FAD-bd_PCMH"/>
</dbReference>
<dbReference type="Pfam" id="PF01565">
    <property type="entry name" value="FAD_binding_4"/>
    <property type="match status" value="1"/>
</dbReference>
<evidence type="ECO:0000256" key="1">
    <source>
        <dbReference type="ARBA" id="ARBA00023002"/>
    </source>
</evidence>
<accession>A0ABP6UX38</accession>
<dbReference type="Gene3D" id="3.30.70.2520">
    <property type="match status" value="1"/>
</dbReference>
<dbReference type="Gene3D" id="3.30.43.10">
    <property type="entry name" value="Uridine Diphospho-n-acetylenolpyruvylglucosamine Reductase, domain 2"/>
    <property type="match status" value="1"/>
</dbReference>
<comment type="caution">
    <text evidence="3">The sequence shown here is derived from an EMBL/GenBank/DDBJ whole genome shotgun (WGS) entry which is preliminary data.</text>
</comment>
<protein>
    <submittedName>
        <fullName evidence="3">FAD-binding protein</fullName>
    </submittedName>
</protein>
<evidence type="ECO:0000259" key="2">
    <source>
        <dbReference type="PROSITE" id="PS51387"/>
    </source>
</evidence>
<dbReference type="InterPro" id="IPR010031">
    <property type="entry name" value="FAD_lactone_oxidase-like"/>
</dbReference>
<dbReference type="PANTHER" id="PTHR43762">
    <property type="entry name" value="L-GULONOLACTONE OXIDASE"/>
    <property type="match status" value="1"/>
</dbReference>
<evidence type="ECO:0000313" key="3">
    <source>
        <dbReference type="EMBL" id="GAA3524371.1"/>
    </source>
</evidence>
<feature type="domain" description="FAD-binding PCMH-type" evidence="2">
    <location>
        <begin position="16"/>
        <end position="187"/>
    </location>
</feature>
<sequence>MTETAPVTRTNWAGNLAYRAREVRTPRTLDEARELVAQASRVKALGSRHSFNPVADSPGGLQLDLSALELPTEITPATAGAPATVTLGGGARYGEVVPRIHEAGFALANLASLPHITVAGSVATGTHGSGQRQRGLASAVSAVELLTADGELRTFTRTGDPDVFSGVVVNVGALGVLTRLTLDLEPAFEVRQDAFDGLPWPTAIEHFDEIQAAGYSVSLFTNWARDVVDQVLLKNRVPAEVPGTLFGAVPADGPRHPAHAAGVSAENTTVQGGVPGPWYDRLPHFRVGFAPSVGAELQSEYFVPRAHAAAAFQALRGIGTRIAELVLVSEIRTIAGDDLWLSPAYGGDRVAFHFTWQHRQPEIEALLPVLEQRLAPFGVRAHWGKLFHGAPLEPGHTGLPRFRALAGQLDPRGTFGNPFLDRTLSG</sequence>
<dbReference type="Proteomes" id="UP001500689">
    <property type="component" value="Unassembled WGS sequence"/>
</dbReference>
<dbReference type="InterPro" id="IPR036318">
    <property type="entry name" value="FAD-bd_PCMH-like_sf"/>
</dbReference>
<reference evidence="4" key="1">
    <citation type="journal article" date="2019" name="Int. J. Syst. Evol. Microbiol.">
        <title>The Global Catalogue of Microorganisms (GCM) 10K type strain sequencing project: providing services to taxonomists for standard genome sequencing and annotation.</title>
        <authorList>
            <consortium name="The Broad Institute Genomics Platform"/>
            <consortium name="The Broad Institute Genome Sequencing Center for Infectious Disease"/>
            <person name="Wu L."/>
            <person name="Ma J."/>
        </authorList>
    </citation>
    <scope>NUCLEOTIDE SEQUENCE [LARGE SCALE GENOMIC DNA]</scope>
    <source>
        <strain evidence="4">JCM 16898</strain>
    </source>
</reference>
<dbReference type="InterPro" id="IPR006094">
    <property type="entry name" value="Oxid_FAD_bind_N"/>
</dbReference>
<dbReference type="PANTHER" id="PTHR43762:SF1">
    <property type="entry name" value="D-ARABINONO-1,4-LACTONE OXIDASE"/>
    <property type="match status" value="1"/>
</dbReference>
<dbReference type="Pfam" id="PF04030">
    <property type="entry name" value="ALO"/>
    <property type="match status" value="1"/>
</dbReference>
<keyword evidence="1" id="KW-0560">Oxidoreductase</keyword>
<gene>
    <name evidence="3" type="ORF">GCM10022222_03590</name>
</gene>
<dbReference type="InterPro" id="IPR007173">
    <property type="entry name" value="ALO_C"/>
</dbReference>
<dbReference type="Gene3D" id="3.30.70.2530">
    <property type="match status" value="1"/>
</dbReference>
<dbReference type="InterPro" id="IPR016171">
    <property type="entry name" value="Vanillyl_alc_oxidase_C-sub2"/>
</dbReference>
<dbReference type="Gene3D" id="1.10.45.10">
    <property type="entry name" value="Vanillyl-alcohol Oxidase, Chain A, domain 4"/>
    <property type="match status" value="1"/>
</dbReference>
<dbReference type="Gene3D" id="3.30.465.10">
    <property type="match status" value="1"/>
</dbReference>
<evidence type="ECO:0000313" key="4">
    <source>
        <dbReference type="Proteomes" id="UP001500689"/>
    </source>
</evidence>
<dbReference type="SUPFAM" id="SSF56176">
    <property type="entry name" value="FAD-binding/transporter-associated domain-like"/>
    <property type="match status" value="1"/>
</dbReference>
<dbReference type="InterPro" id="IPR016169">
    <property type="entry name" value="FAD-bd_PCMH_sub2"/>
</dbReference>
<dbReference type="PROSITE" id="PS51387">
    <property type="entry name" value="FAD_PCMH"/>
    <property type="match status" value="1"/>
</dbReference>
<dbReference type="EMBL" id="BAAAZN010000001">
    <property type="protein sequence ID" value="GAA3524371.1"/>
    <property type="molecule type" value="Genomic_DNA"/>
</dbReference>
<proteinExistence type="predicted"/>
<keyword evidence="4" id="KW-1185">Reference proteome</keyword>
<dbReference type="InterPro" id="IPR016167">
    <property type="entry name" value="FAD-bd_PCMH_sub1"/>
</dbReference>